<name>A0A4C1URP9_EUMVA</name>
<gene>
    <name evidence="1" type="ORF">EVAR_83899_1</name>
</gene>
<dbReference type="AlphaFoldDB" id="A0A4C1URP9"/>
<dbReference type="Proteomes" id="UP000299102">
    <property type="component" value="Unassembled WGS sequence"/>
</dbReference>
<comment type="caution">
    <text evidence="1">The sequence shown here is derived from an EMBL/GenBank/DDBJ whole genome shotgun (WGS) entry which is preliminary data.</text>
</comment>
<keyword evidence="2" id="KW-1185">Reference proteome</keyword>
<evidence type="ECO:0000313" key="1">
    <source>
        <dbReference type="EMBL" id="GBP28999.1"/>
    </source>
</evidence>
<protein>
    <submittedName>
        <fullName evidence="1">Uncharacterized protein</fullName>
    </submittedName>
</protein>
<accession>A0A4C1URP9</accession>
<evidence type="ECO:0000313" key="2">
    <source>
        <dbReference type="Proteomes" id="UP000299102"/>
    </source>
</evidence>
<proteinExistence type="predicted"/>
<dbReference type="EMBL" id="BGZK01000214">
    <property type="protein sequence ID" value="GBP28999.1"/>
    <property type="molecule type" value="Genomic_DNA"/>
</dbReference>
<reference evidence="1 2" key="1">
    <citation type="journal article" date="2019" name="Commun. Biol.">
        <title>The bagworm genome reveals a unique fibroin gene that provides high tensile strength.</title>
        <authorList>
            <person name="Kono N."/>
            <person name="Nakamura H."/>
            <person name="Ohtoshi R."/>
            <person name="Tomita M."/>
            <person name="Numata K."/>
            <person name="Arakawa K."/>
        </authorList>
    </citation>
    <scope>NUCLEOTIDE SEQUENCE [LARGE SCALE GENOMIC DNA]</scope>
</reference>
<organism evidence="1 2">
    <name type="scientific">Eumeta variegata</name>
    <name type="common">Bagworm moth</name>
    <name type="synonym">Eumeta japonica</name>
    <dbReference type="NCBI Taxonomy" id="151549"/>
    <lineage>
        <taxon>Eukaryota</taxon>
        <taxon>Metazoa</taxon>
        <taxon>Ecdysozoa</taxon>
        <taxon>Arthropoda</taxon>
        <taxon>Hexapoda</taxon>
        <taxon>Insecta</taxon>
        <taxon>Pterygota</taxon>
        <taxon>Neoptera</taxon>
        <taxon>Endopterygota</taxon>
        <taxon>Lepidoptera</taxon>
        <taxon>Glossata</taxon>
        <taxon>Ditrysia</taxon>
        <taxon>Tineoidea</taxon>
        <taxon>Psychidae</taxon>
        <taxon>Oiketicinae</taxon>
        <taxon>Eumeta</taxon>
    </lineage>
</organism>
<sequence length="147" mass="16796">MDSLGEERAKKLMVKKASKLHRADAIYIWWDWKGIIHYELLLPAHYAILEKNGSAMLYSTWLQHEKGPALLVRYDNIIEWRFEVTAPAVAFPSVSESSDDPLLLHNFLFNGSLISIQEAGDVLVTPLELRLTMCGYDTYALVARKFV</sequence>